<dbReference type="InterPro" id="IPR036339">
    <property type="entry name" value="PUB-like_dom_sf"/>
</dbReference>
<feature type="region of interest" description="Disordered" evidence="1">
    <location>
        <begin position="163"/>
        <end position="187"/>
    </location>
</feature>
<feature type="region of interest" description="Disordered" evidence="1">
    <location>
        <begin position="648"/>
        <end position="679"/>
    </location>
</feature>
<evidence type="ECO:0000256" key="1">
    <source>
        <dbReference type="SAM" id="MobiDB-lite"/>
    </source>
</evidence>
<evidence type="ECO:0000313" key="4">
    <source>
        <dbReference type="Proteomes" id="UP000601435"/>
    </source>
</evidence>
<gene>
    <name evidence="3" type="primary">FACE1</name>
    <name evidence="3" type="ORF">SNEC2469_LOCUS30225</name>
</gene>
<feature type="domain" description="CAAX prenyl protease 1 N-terminal" evidence="2">
    <location>
        <begin position="1271"/>
        <end position="1373"/>
    </location>
</feature>
<dbReference type="Gene3D" id="1.20.58.2190">
    <property type="match status" value="1"/>
</dbReference>
<dbReference type="Proteomes" id="UP000601435">
    <property type="component" value="Unassembled WGS sequence"/>
</dbReference>
<reference evidence="3" key="1">
    <citation type="submission" date="2021-02" db="EMBL/GenBank/DDBJ databases">
        <authorList>
            <person name="Dougan E. K."/>
            <person name="Rhodes N."/>
            <person name="Thang M."/>
            <person name="Chan C."/>
        </authorList>
    </citation>
    <scope>NUCLEOTIDE SEQUENCE</scope>
</reference>
<dbReference type="OrthoDB" id="49605at2759"/>
<feature type="region of interest" description="Disordered" evidence="1">
    <location>
        <begin position="596"/>
        <end position="630"/>
    </location>
</feature>
<accession>A0A813BES4</accession>
<keyword evidence="4" id="KW-1185">Reference proteome</keyword>
<name>A0A813BES4_9DINO</name>
<dbReference type="Pfam" id="PF16491">
    <property type="entry name" value="Peptidase_M48_N"/>
    <property type="match status" value="1"/>
</dbReference>
<evidence type="ECO:0000259" key="2">
    <source>
        <dbReference type="Pfam" id="PF16491"/>
    </source>
</evidence>
<organism evidence="3 4">
    <name type="scientific">Symbiodinium necroappetens</name>
    <dbReference type="NCBI Taxonomy" id="1628268"/>
    <lineage>
        <taxon>Eukaryota</taxon>
        <taxon>Sar</taxon>
        <taxon>Alveolata</taxon>
        <taxon>Dinophyceae</taxon>
        <taxon>Suessiales</taxon>
        <taxon>Symbiodiniaceae</taxon>
        <taxon>Symbiodinium</taxon>
    </lineage>
</organism>
<dbReference type="EMBL" id="CAJNJA010069963">
    <property type="protein sequence ID" value="CAE7899557.1"/>
    <property type="molecule type" value="Genomic_DNA"/>
</dbReference>
<dbReference type="SUPFAM" id="SSF143503">
    <property type="entry name" value="PUG domain-like"/>
    <property type="match status" value="1"/>
</dbReference>
<feature type="compositionally biased region" description="Polar residues" evidence="1">
    <location>
        <begin position="163"/>
        <end position="173"/>
    </location>
</feature>
<feature type="region of interest" description="Disordered" evidence="1">
    <location>
        <begin position="334"/>
        <end position="361"/>
    </location>
</feature>
<comment type="caution">
    <text evidence="3">The sequence shown here is derived from an EMBL/GenBank/DDBJ whole genome shotgun (WGS) entry which is preliminary data.</text>
</comment>
<dbReference type="PANTHER" id="PTHR10120">
    <property type="entry name" value="CAAX PRENYL PROTEASE 1"/>
    <property type="match status" value="1"/>
</dbReference>
<proteinExistence type="predicted"/>
<dbReference type="InterPro" id="IPR003903">
    <property type="entry name" value="UIM_dom"/>
</dbReference>
<dbReference type="PROSITE" id="PS50330">
    <property type="entry name" value="UIM"/>
    <property type="match status" value="1"/>
</dbReference>
<dbReference type="InterPro" id="IPR032456">
    <property type="entry name" value="Peptidase_M48_N"/>
</dbReference>
<sequence>MSINADPFGLPDGGTTTTGQLVMSIAQSGSDNGLKCFETLVKAVCNTVDKPEEPRYRELRRDVAAVVQVDAVPACAMLLRRLGFKDMGDRYRLQNSGLRSSEVARFQSALNELEHCSDLVVRLAPAIHALGLHWTKPDGSSTFMPGPTYRERQQRDRDLLQSARNGGSWTGQTAPGDLPSAEDEEDAQLQEALRLSMIESSNPWLRALLRASMRERLRTKTIAITDRKSDAAMVLSGSLASRMRLRSCETTMDRSSVRLPVNPLPVDALNPFQAPSDQTIKRVTALETSMMEITRRLDDWTEVTRQGIADLRAEIGAVKLEQRFSQTLRNAPNEGDVLNGFRQDAATGTPLEGGKQAEDSGEGLKHRFEVFEEKLSAIHSEHMLDTTSMRERLEAALQQSDSQTSRADELQALLKEEEGRRMLLFVRLEAVEASLQDLRTNQRDIASANEVTERVLKGELKKEASGMLQELDARLKALESSAATDTVAAVQSNTAADLGEMRASLLSSTNDIQRLAKEVATIREEHDQAIGDLGSLTERVAKSAIAGIQRSEVELSQLILARVEPRVASLEAKIGGTQAEDLTESTETGIMGATRHVAETSSSEVEPSWVQDERKSQGKGPDGPDNLRQGVKDKLQGITDAVQQVLGALESGEKVGETRPPGTLDKQRMQESSQPTSALAAPDFWQASREVLSANPRTASKATCCQYKLSRGKDLEISIPSELEEAFPLPLRVRNTFIDVGDDEQLSEQTAQSAPARHAGRIHQLWREGFSTPCKSPVGPQLKETVECPPPKPVLRLVDVLPGNPEPLVGNSYDGYDGCGRTQRTPWADLSAGCQGTSNGPPDSAPAARLGLVNLNPPSPTPAAAVPSPFIHGMYSTSKTETKVQDVKTPPCWGGIWHPSQGETWQPRLERFDRDRFDRFDRQGCQGHPVPPVPTSLGCRPPEMVPQVPVPCIPSTHVRKPFGEPWLTRTKPQVDSYPVGPLATSPLVTVPAPVGPAPGSFELPSIGSQGHSVGQCKPCAFLHTKGCDNGAVCKFCHLCEPGEKKRRQKEKRQMMRGSSLPSRCAVKDGLPHVLAKGRGWPALAAEGTAGTEPDMGAEGCCTVLAPSEILDSEPWSEIPGTEGFVGQIANDIDRELAEPRPRPLIFPFSTVVASAQCHRLVRHVASEGPKEFRLSALLSSRRLCRDTARFQEPTPRGWDRLGTSPPSSIACTPERRATMARADSEPTKAPAAASEVHCVPTFFRLGPFVWAFVAFSSVLHFFEQYLEWRQLQKNRETAVPAEFQGVVDESKFLESQVYQKDKRLFGFVKDWVSFIYDKVQLFLITPWLWHYAVAVFGEEAEYSCTLFWLFLLQWVEKPISIPFSLYSNFVVEDSWLPWLLDPCFSCIEYGSEAHRERLSRTRDSPRPDT</sequence>
<protein>
    <submittedName>
        <fullName evidence="3">FACE1 protein</fullName>
    </submittedName>
</protein>
<evidence type="ECO:0000313" key="3">
    <source>
        <dbReference type="EMBL" id="CAE7899557.1"/>
    </source>
</evidence>